<feature type="signal peptide" evidence="1">
    <location>
        <begin position="1"/>
        <end position="22"/>
    </location>
</feature>
<evidence type="ECO:0000256" key="1">
    <source>
        <dbReference type="SAM" id="SignalP"/>
    </source>
</evidence>
<accession>A0ABV3HMR4</accession>
<feature type="chain" id="PRO_5046082841" description="5'-nucleotidase" evidence="1">
    <location>
        <begin position="23"/>
        <end position="72"/>
    </location>
</feature>
<evidence type="ECO:0000313" key="3">
    <source>
        <dbReference type="Proteomes" id="UP001552521"/>
    </source>
</evidence>
<evidence type="ECO:0000313" key="2">
    <source>
        <dbReference type="EMBL" id="MEV4679864.1"/>
    </source>
</evidence>
<comment type="caution">
    <text evidence="2">The sequence shown here is derived from an EMBL/GenBank/DDBJ whole genome shotgun (WGS) entry which is preliminary data.</text>
</comment>
<dbReference type="Proteomes" id="UP001552521">
    <property type="component" value="Unassembled WGS sequence"/>
</dbReference>
<name>A0ABV3HMR4_9ACTN</name>
<evidence type="ECO:0008006" key="4">
    <source>
        <dbReference type="Google" id="ProtNLM"/>
    </source>
</evidence>
<gene>
    <name evidence="2" type="ORF">AB0K36_03580</name>
</gene>
<dbReference type="EMBL" id="JBFAQK010000002">
    <property type="protein sequence ID" value="MEV4679864.1"/>
    <property type="molecule type" value="Genomic_DNA"/>
</dbReference>
<proteinExistence type="predicted"/>
<keyword evidence="1" id="KW-0732">Signal</keyword>
<keyword evidence="3" id="KW-1185">Reference proteome</keyword>
<reference evidence="2 3" key="1">
    <citation type="submission" date="2024-06" db="EMBL/GenBank/DDBJ databases">
        <title>The Natural Products Discovery Center: Release of the First 8490 Sequenced Strains for Exploring Actinobacteria Biosynthetic Diversity.</title>
        <authorList>
            <person name="Kalkreuter E."/>
            <person name="Kautsar S.A."/>
            <person name="Yang D."/>
            <person name="Bader C.D."/>
            <person name="Teijaro C.N."/>
            <person name="Fluegel L."/>
            <person name="Davis C.M."/>
            <person name="Simpson J.R."/>
            <person name="Lauterbach L."/>
            <person name="Steele A.D."/>
            <person name="Gui C."/>
            <person name="Meng S."/>
            <person name="Li G."/>
            <person name="Viehrig K."/>
            <person name="Ye F."/>
            <person name="Su P."/>
            <person name="Kiefer A.F."/>
            <person name="Nichols A."/>
            <person name="Cepeda A.J."/>
            <person name="Yan W."/>
            <person name="Fan B."/>
            <person name="Jiang Y."/>
            <person name="Adhikari A."/>
            <person name="Zheng C.-J."/>
            <person name="Schuster L."/>
            <person name="Cowan T.M."/>
            <person name="Smanski M.J."/>
            <person name="Chevrette M.G."/>
            <person name="De Carvalho L.P.S."/>
            <person name="Shen B."/>
        </authorList>
    </citation>
    <scope>NUCLEOTIDE SEQUENCE [LARGE SCALE GENOMIC DNA]</scope>
    <source>
        <strain evidence="2 3">NPDC049344</strain>
    </source>
</reference>
<protein>
    <recommendedName>
        <fullName evidence="4">5'-nucleotidase</fullName>
    </recommendedName>
</protein>
<dbReference type="RefSeq" id="WP_189470822.1">
    <property type="nucleotide sequence ID" value="NZ_JBFAQK010000002.1"/>
</dbReference>
<organism evidence="2 3">
    <name type="scientific">Streptomyces kurssanovii</name>
    <dbReference type="NCBI Taxonomy" id="67312"/>
    <lineage>
        <taxon>Bacteria</taxon>
        <taxon>Bacillati</taxon>
        <taxon>Actinomycetota</taxon>
        <taxon>Actinomycetes</taxon>
        <taxon>Kitasatosporales</taxon>
        <taxon>Streptomycetaceae</taxon>
        <taxon>Streptomyces</taxon>
    </lineage>
</organism>
<sequence>MNRTLRILGALAVAAAAFSVLGTSGEPTWESEAARTVIAGEPTWESEPAGAVIAGADELTWETAPVDAGAGA</sequence>